<dbReference type="Proteomes" id="UP000886469">
    <property type="component" value="Unassembled WGS sequence"/>
</dbReference>
<proteinExistence type="predicted"/>
<organism evidence="1 2">
    <name type="scientific">Candidatus Accumulibacter contiguus</name>
    <dbReference type="NCBI Taxonomy" id="2954381"/>
    <lineage>
        <taxon>Bacteria</taxon>
        <taxon>Pseudomonadati</taxon>
        <taxon>Pseudomonadota</taxon>
        <taxon>Betaproteobacteria</taxon>
        <taxon>Candidatus Accumulibacter</taxon>
    </lineage>
</organism>
<dbReference type="InterPro" id="IPR044691">
    <property type="entry name" value="DCC1_Trx"/>
</dbReference>
<dbReference type="PANTHER" id="PTHR34290:SF2">
    <property type="entry name" value="OS04G0668800 PROTEIN"/>
    <property type="match status" value="1"/>
</dbReference>
<evidence type="ECO:0000313" key="1">
    <source>
        <dbReference type="EMBL" id="NMQ05761.1"/>
    </source>
</evidence>
<dbReference type="RefSeq" id="WP_169070428.1">
    <property type="nucleotide sequence ID" value="NZ_JAZKUC010000001.1"/>
</dbReference>
<dbReference type="EMBL" id="SPMX01000026">
    <property type="protein sequence ID" value="NMQ05761.1"/>
    <property type="molecule type" value="Genomic_DNA"/>
</dbReference>
<accession>A0ABX1T9Y6</accession>
<comment type="caution">
    <text evidence="1">The sequence shown here is derived from an EMBL/GenBank/DDBJ whole genome shotgun (WGS) entry which is preliminary data.</text>
</comment>
<name>A0ABX1T9Y6_9PROT</name>
<gene>
    <name evidence="1" type="ORF">E4Q08_11025</name>
</gene>
<reference evidence="1" key="1">
    <citation type="submission" date="2019-03" db="EMBL/GenBank/DDBJ databases">
        <title>Metabolic reconstructions from genomes of highly enriched 'Candidatus Accumulibacter' and 'Candidatus Competibacter' bioreactor populations.</title>
        <authorList>
            <person name="Annavajhala M.K."/>
            <person name="Welles L."/>
            <person name="Abbas B."/>
            <person name="Sorokin D."/>
            <person name="Park H."/>
            <person name="Van Loosdrecht M."/>
            <person name="Chandran K."/>
        </authorList>
    </citation>
    <scope>NUCLEOTIDE SEQUENCE</scope>
    <source>
        <strain evidence="1">SBR_L</strain>
    </source>
</reference>
<dbReference type="Pfam" id="PF04134">
    <property type="entry name" value="DCC1-like"/>
    <property type="match status" value="1"/>
</dbReference>
<protein>
    <submittedName>
        <fullName evidence="1">DUF393 domain-containing protein</fullName>
    </submittedName>
</protein>
<evidence type="ECO:0000313" key="2">
    <source>
        <dbReference type="Proteomes" id="UP000886469"/>
    </source>
</evidence>
<keyword evidence="2" id="KW-1185">Reference proteome</keyword>
<sequence>MQAMTLYFDGACPLCAAEIHLLAARNRRQLLRFVDLSKPNAELPCTVVCAQAMDNIHAILDDGGTLIGVPVFAEAYRRADLPLLAWLFSRPCLRWLLEPAYALFARHRARVSALAGPPLLRLAQWIFR</sequence>
<dbReference type="PANTHER" id="PTHR34290">
    <property type="entry name" value="SI:CH73-390P7.2"/>
    <property type="match status" value="1"/>
</dbReference>
<dbReference type="InterPro" id="IPR007263">
    <property type="entry name" value="DCC1-like"/>
</dbReference>